<gene>
    <name evidence="2" type="ORF">FIV01_20835</name>
</gene>
<name>A0A5P9CT69_9VIBR</name>
<dbReference type="AlphaFoldDB" id="A0A5P9CT69"/>
<organism evidence="2 3">
    <name type="scientific">Vibrio aquimaris</name>
    <dbReference type="NCBI Taxonomy" id="2587862"/>
    <lineage>
        <taxon>Bacteria</taxon>
        <taxon>Pseudomonadati</taxon>
        <taxon>Pseudomonadota</taxon>
        <taxon>Gammaproteobacteria</taxon>
        <taxon>Vibrionales</taxon>
        <taxon>Vibrionaceae</taxon>
        <taxon>Vibrio</taxon>
    </lineage>
</organism>
<evidence type="ECO:0000256" key="1">
    <source>
        <dbReference type="SAM" id="Phobius"/>
    </source>
</evidence>
<evidence type="ECO:0000313" key="3">
    <source>
        <dbReference type="Proteomes" id="UP000326936"/>
    </source>
</evidence>
<keyword evidence="1" id="KW-0472">Membrane</keyword>
<dbReference type="EMBL" id="CP045353">
    <property type="protein sequence ID" value="QFT28852.1"/>
    <property type="molecule type" value="Genomic_DNA"/>
</dbReference>
<keyword evidence="1" id="KW-0812">Transmembrane</keyword>
<keyword evidence="3" id="KW-1185">Reference proteome</keyword>
<reference evidence="2 3" key="1">
    <citation type="submission" date="2019-10" db="EMBL/GenBank/DDBJ databases">
        <title>Complete genome sequence of Vibrio sp. strain THAF100, isolated from non-filtered water from the water column of tank 6 of a marine aquarium containing stony-coral fragments. Water maintained at 26 degree C.</title>
        <authorList>
            <person name="Ruckert C."/>
            <person name="Franco A."/>
            <person name="Kalinowski J."/>
            <person name="Glaeser S."/>
        </authorList>
    </citation>
    <scope>NUCLEOTIDE SEQUENCE [LARGE SCALE GENOMIC DNA]</scope>
    <source>
        <strain evidence="2 3">THAF100</strain>
        <plasmid evidence="3">pthaf100_c</plasmid>
    </source>
</reference>
<feature type="transmembrane region" description="Helical" evidence="1">
    <location>
        <begin position="98"/>
        <end position="118"/>
    </location>
</feature>
<sequence>MRNDVFYKTPFVLFLVLVLGSSAILAFDYLGDYVEKASAFISSVITFLVISELLARSKGMSLFSREKIKIIAFLYVFWLLFEQGYPLYIYRDQTLPEGYLFTMYLQLAFNAFVAKVLIND</sequence>
<geneLocation type="plasmid" evidence="3">
    <name>pthaf100_c</name>
</geneLocation>
<protein>
    <submittedName>
        <fullName evidence="2">Uncharacterized protein</fullName>
    </submittedName>
</protein>
<feature type="transmembrane region" description="Helical" evidence="1">
    <location>
        <begin position="12"/>
        <end position="31"/>
    </location>
</feature>
<keyword evidence="2" id="KW-0614">Plasmid</keyword>
<dbReference type="OrthoDB" id="5876599at2"/>
<feature type="transmembrane region" description="Helical" evidence="1">
    <location>
        <begin position="67"/>
        <end position="86"/>
    </location>
</feature>
<dbReference type="RefSeq" id="WP_152432867.1">
    <property type="nucleotide sequence ID" value="NZ_CBCSDK010000035.1"/>
</dbReference>
<accession>A0A5P9CT69</accession>
<keyword evidence="1" id="KW-1133">Transmembrane helix</keyword>
<proteinExistence type="predicted"/>
<feature type="transmembrane region" description="Helical" evidence="1">
    <location>
        <begin position="37"/>
        <end position="55"/>
    </location>
</feature>
<dbReference type="Proteomes" id="UP000326936">
    <property type="component" value="Plasmid pTHAF100_c"/>
</dbReference>
<dbReference type="KEGG" id="vaq:FIV01_20835"/>
<evidence type="ECO:0000313" key="2">
    <source>
        <dbReference type="EMBL" id="QFT28852.1"/>
    </source>
</evidence>